<dbReference type="Proteomes" id="UP000538666">
    <property type="component" value="Unassembled WGS sequence"/>
</dbReference>
<evidence type="ECO:0000256" key="1">
    <source>
        <dbReference type="SAM" id="MobiDB-lite"/>
    </source>
</evidence>
<feature type="compositionally biased region" description="Low complexity" evidence="1">
    <location>
        <begin position="37"/>
        <end position="105"/>
    </location>
</feature>
<evidence type="ECO:0000313" key="4">
    <source>
        <dbReference type="Proteomes" id="UP000538666"/>
    </source>
</evidence>
<feature type="region of interest" description="Disordered" evidence="1">
    <location>
        <begin position="145"/>
        <end position="178"/>
    </location>
</feature>
<sequence length="215" mass="21773">MMTRKSFLGFVAVGVSLFSLVSPALYSQTTASSQDQATAPATKPGTTATINSASTSRASAASSGTSATAVTAKSDPGARTSTSTTSTNTTATNTTATSAAATSAAGTKTNCTATAAGPPLPPTKPQEQIPDPLARARGAHATLVSAVDQSGAQPSVHSTTSATVSQTPPQPGMVWANPNSKVYHQPASRWYGKTKDGQWMTEQEAIKAGYHAAKQ</sequence>
<proteinExistence type="predicted"/>
<keyword evidence="2" id="KW-0732">Signal</keyword>
<name>A0A841K3U4_9BACT</name>
<gene>
    <name evidence="3" type="ORF">HNQ77_003801</name>
</gene>
<evidence type="ECO:0000256" key="2">
    <source>
        <dbReference type="SAM" id="SignalP"/>
    </source>
</evidence>
<protein>
    <submittedName>
        <fullName evidence="3">Uncharacterized protein</fullName>
    </submittedName>
</protein>
<keyword evidence="4" id="KW-1185">Reference proteome</keyword>
<feature type="chain" id="PRO_5032921966" evidence="2">
    <location>
        <begin position="28"/>
        <end position="215"/>
    </location>
</feature>
<feature type="compositionally biased region" description="Polar residues" evidence="1">
    <location>
        <begin position="147"/>
        <end position="167"/>
    </location>
</feature>
<dbReference type="AlphaFoldDB" id="A0A841K3U4"/>
<dbReference type="EMBL" id="JACHEK010000008">
    <property type="protein sequence ID" value="MBB6145831.1"/>
    <property type="molecule type" value="Genomic_DNA"/>
</dbReference>
<comment type="caution">
    <text evidence="3">The sequence shown here is derived from an EMBL/GenBank/DDBJ whole genome shotgun (WGS) entry which is preliminary data.</text>
</comment>
<feature type="region of interest" description="Disordered" evidence="1">
    <location>
        <begin position="31"/>
        <end position="130"/>
    </location>
</feature>
<reference evidence="3 4" key="1">
    <citation type="submission" date="2020-08" db="EMBL/GenBank/DDBJ databases">
        <title>Genomic Encyclopedia of Type Strains, Phase IV (KMG-IV): sequencing the most valuable type-strain genomes for metagenomic binning, comparative biology and taxonomic classification.</title>
        <authorList>
            <person name="Goeker M."/>
        </authorList>
    </citation>
    <scope>NUCLEOTIDE SEQUENCE [LARGE SCALE GENOMIC DNA]</scope>
    <source>
        <strain evidence="3 4">DSM 103733</strain>
    </source>
</reference>
<dbReference type="RefSeq" id="WP_197081906.1">
    <property type="nucleotide sequence ID" value="NZ_JACHEK010000008.1"/>
</dbReference>
<feature type="signal peptide" evidence="2">
    <location>
        <begin position="1"/>
        <end position="27"/>
    </location>
</feature>
<evidence type="ECO:0000313" key="3">
    <source>
        <dbReference type="EMBL" id="MBB6145831.1"/>
    </source>
</evidence>
<organism evidence="3 4">
    <name type="scientific">Silvibacterium bohemicum</name>
    <dbReference type="NCBI Taxonomy" id="1577686"/>
    <lineage>
        <taxon>Bacteria</taxon>
        <taxon>Pseudomonadati</taxon>
        <taxon>Acidobacteriota</taxon>
        <taxon>Terriglobia</taxon>
        <taxon>Terriglobales</taxon>
        <taxon>Acidobacteriaceae</taxon>
        <taxon>Silvibacterium</taxon>
    </lineage>
</organism>
<accession>A0A841K3U4</accession>